<evidence type="ECO:0000313" key="2">
    <source>
        <dbReference type="EMBL" id="CAD7668836.1"/>
    </source>
</evidence>
<name>A0A7R9R3F5_9ACAR</name>
<proteinExistence type="predicted"/>
<organism evidence="2">
    <name type="scientific">Oppiella nova</name>
    <dbReference type="NCBI Taxonomy" id="334625"/>
    <lineage>
        <taxon>Eukaryota</taxon>
        <taxon>Metazoa</taxon>
        <taxon>Ecdysozoa</taxon>
        <taxon>Arthropoda</taxon>
        <taxon>Chelicerata</taxon>
        <taxon>Arachnida</taxon>
        <taxon>Acari</taxon>
        <taxon>Acariformes</taxon>
        <taxon>Sarcoptiformes</taxon>
        <taxon>Oribatida</taxon>
        <taxon>Brachypylina</taxon>
        <taxon>Oppioidea</taxon>
        <taxon>Oppiidae</taxon>
        <taxon>Oppiella</taxon>
    </lineage>
</organism>
<evidence type="ECO:0000313" key="3">
    <source>
        <dbReference type="Proteomes" id="UP000728032"/>
    </source>
</evidence>
<dbReference type="EMBL" id="CAJPVJ010062295">
    <property type="protein sequence ID" value="CAG2184285.1"/>
    <property type="molecule type" value="Genomic_DNA"/>
</dbReference>
<feature type="non-terminal residue" evidence="2">
    <location>
        <position position="21"/>
    </location>
</feature>
<protein>
    <submittedName>
        <fullName evidence="2">Uncharacterized protein</fullName>
    </submittedName>
</protein>
<accession>A0A7R9R3F5</accession>
<feature type="region of interest" description="Disordered" evidence="1">
    <location>
        <begin position="1"/>
        <end position="21"/>
    </location>
</feature>
<gene>
    <name evidence="2" type="ORF">ONB1V03_LOCUS23705</name>
</gene>
<dbReference type="AlphaFoldDB" id="A0A7R9R3F5"/>
<dbReference type="Gene3D" id="2.30.30.40">
    <property type="entry name" value="SH3 Domains"/>
    <property type="match status" value="1"/>
</dbReference>
<reference evidence="2" key="1">
    <citation type="submission" date="2020-11" db="EMBL/GenBank/DDBJ databases">
        <authorList>
            <person name="Tran Van P."/>
        </authorList>
    </citation>
    <scope>NUCLEOTIDE SEQUENCE</scope>
</reference>
<dbReference type="EMBL" id="OC977120">
    <property type="protein sequence ID" value="CAD7668836.1"/>
    <property type="molecule type" value="Genomic_DNA"/>
</dbReference>
<evidence type="ECO:0000256" key="1">
    <source>
        <dbReference type="SAM" id="MobiDB-lite"/>
    </source>
</evidence>
<sequence>MEAIAKHDFNATADDELSFRR</sequence>
<dbReference type="Proteomes" id="UP000728032">
    <property type="component" value="Unassembled WGS sequence"/>
</dbReference>
<keyword evidence="3" id="KW-1185">Reference proteome</keyword>